<reference evidence="1 2" key="1">
    <citation type="submission" date="2021-03" db="EMBL/GenBank/DDBJ databases">
        <title>Genomic Encyclopedia of Type Strains, Phase IV (KMG-IV): sequencing the most valuable type-strain genomes for metagenomic binning, comparative biology and taxonomic classification.</title>
        <authorList>
            <person name="Goeker M."/>
        </authorList>
    </citation>
    <scope>NUCLEOTIDE SEQUENCE [LARGE SCALE GENOMIC DNA]</scope>
    <source>
        <strain evidence="1 2">DSM 25790</strain>
    </source>
</reference>
<organism evidence="1 2">
    <name type="scientific">Virgibacillus alimentarius</name>
    <dbReference type="NCBI Taxonomy" id="698769"/>
    <lineage>
        <taxon>Bacteria</taxon>
        <taxon>Bacillati</taxon>
        <taxon>Bacillota</taxon>
        <taxon>Bacilli</taxon>
        <taxon>Bacillales</taxon>
        <taxon>Bacillaceae</taxon>
        <taxon>Virgibacillus</taxon>
    </lineage>
</organism>
<accession>A0ABS4SC48</accession>
<keyword evidence="2" id="KW-1185">Reference proteome</keyword>
<protein>
    <submittedName>
        <fullName evidence="1">Uncharacterized protein</fullName>
    </submittedName>
</protein>
<dbReference type="EMBL" id="JAGIKX010000026">
    <property type="protein sequence ID" value="MBP2258469.1"/>
    <property type="molecule type" value="Genomic_DNA"/>
</dbReference>
<gene>
    <name evidence="1" type="ORF">J2Z81_002452</name>
</gene>
<dbReference type="Proteomes" id="UP001519294">
    <property type="component" value="Unassembled WGS sequence"/>
</dbReference>
<comment type="caution">
    <text evidence="1">The sequence shown here is derived from an EMBL/GenBank/DDBJ whole genome shotgun (WGS) entry which is preliminary data.</text>
</comment>
<proteinExistence type="predicted"/>
<evidence type="ECO:0000313" key="2">
    <source>
        <dbReference type="Proteomes" id="UP001519294"/>
    </source>
</evidence>
<evidence type="ECO:0000313" key="1">
    <source>
        <dbReference type="EMBL" id="MBP2258469.1"/>
    </source>
</evidence>
<sequence>MSVTEFQIWVKNSYNIRREFLLISIMVLLMHQKTARATVSLSR</sequence>
<name>A0ABS4SC48_9BACI</name>